<reference evidence="2" key="1">
    <citation type="submission" date="2020-08" db="EMBL/GenBank/DDBJ databases">
        <title>Multicomponent nature underlies the extraordinary mechanical properties of spider dragline silk.</title>
        <authorList>
            <person name="Kono N."/>
            <person name="Nakamura H."/>
            <person name="Mori M."/>
            <person name="Yoshida Y."/>
            <person name="Ohtoshi R."/>
            <person name="Malay A.D."/>
            <person name="Moran D.A.P."/>
            <person name="Tomita M."/>
            <person name="Numata K."/>
            <person name="Arakawa K."/>
        </authorList>
    </citation>
    <scope>NUCLEOTIDE SEQUENCE</scope>
</reference>
<dbReference type="Proteomes" id="UP000887013">
    <property type="component" value="Unassembled WGS sequence"/>
</dbReference>
<sequence length="54" mass="5749">MDWLRIFMLSTSISIANFLLAMHGDSPCGLGIGEFAGVEIGVEFISIFSPGSGR</sequence>
<feature type="non-terminal residue" evidence="2">
    <location>
        <position position="54"/>
    </location>
</feature>
<organism evidence="2 3">
    <name type="scientific">Nephila pilipes</name>
    <name type="common">Giant wood spider</name>
    <name type="synonym">Nephila maculata</name>
    <dbReference type="NCBI Taxonomy" id="299642"/>
    <lineage>
        <taxon>Eukaryota</taxon>
        <taxon>Metazoa</taxon>
        <taxon>Ecdysozoa</taxon>
        <taxon>Arthropoda</taxon>
        <taxon>Chelicerata</taxon>
        <taxon>Arachnida</taxon>
        <taxon>Araneae</taxon>
        <taxon>Araneomorphae</taxon>
        <taxon>Entelegynae</taxon>
        <taxon>Araneoidea</taxon>
        <taxon>Nephilidae</taxon>
        <taxon>Nephila</taxon>
    </lineage>
</organism>
<comment type="caution">
    <text evidence="2">The sequence shown here is derived from an EMBL/GenBank/DDBJ whole genome shotgun (WGS) entry which is preliminary data.</text>
</comment>
<proteinExistence type="predicted"/>
<keyword evidence="3" id="KW-1185">Reference proteome</keyword>
<keyword evidence="1" id="KW-0732">Signal</keyword>
<name>A0A8X6UCZ4_NEPPI</name>
<feature type="chain" id="PRO_5036460745" evidence="1">
    <location>
        <begin position="22"/>
        <end position="54"/>
    </location>
</feature>
<protein>
    <submittedName>
        <fullName evidence="2">Uncharacterized protein</fullName>
    </submittedName>
</protein>
<accession>A0A8X6UCZ4</accession>
<gene>
    <name evidence="2" type="ORF">NPIL_351441</name>
</gene>
<evidence type="ECO:0000256" key="1">
    <source>
        <dbReference type="SAM" id="SignalP"/>
    </source>
</evidence>
<dbReference type="EMBL" id="BMAW01026513">
    <property type="protein sequence ID" value="GFT97663.1"/>
    <property type="molecule type" value="Genomic_DNA"/>
</dbReference>
<evidence type="ECO:0000313" key="2">
    <source>
        <dbReference type="EMBL" id="GFT97663.1"/>
    </source>
</evidence>
<feature type="signal peptide" evidence="1">
    <location>
        <begin position="1"/>
        <end position="21"/>
    </location>
</feature>
<dbReference type="AlphaFoldDB" id="A0A8X6UCZ4"/>
<evidence type="ECO:0000313" key="3">
    <source>
        <dbReference type="Proteomes" id="UP000887013"/>
    </source>
</evidence>